<protein>
    <recommendedName>
        <fullName evidence="5">Flavin reductase like domain-containing protein</fullName>
    </recommendedName>
</protein>
<feature type="domain" description="Flavin reductase like" evidence="5">
    <location>
        <begin position="137"/>
        <end position="300"/>
    </location>
</feature>
<dbReference type="InterPro" id="IPR052174">
    <property type="entry name" value="Flavoredoxin"/>
</dbReference>
<evidence type="ECO:0000256" key="2">
    <source>
        <dbReference type="ARBA" id="ARBA00022630"/>
    </source>
</evidence>
<name>A0AA40D5N9_9PEZI</name>
<dbReference type="Proteomes" id="UP001174997">
    <property type="component" value="Unassembled WGS sequence"/>
</dbReference>
<feature type="compositionally biased region" description="Pro residues" evidence="4">
    <location>
        <begin position="110"/>
        <end position="121"/>
    </location>
</feature>
<gene>
    <name evidence="6" type="ORF">QBC41DRAFT_21299</name>
</gene>
<dbReference type="Pfam" id="PF01613">
    <property type="entry name" value="Flavin_Reduct"/>
    <property type="match status" value="1"/>
</dbReference>
<feature type="region of interest" description="Disordered" evidence="4">
    <location>
        <begin position="81"/>
        <end position="131"/>
    </location>
</feature>
<accession>A0AA40D5N9</accession>
<evidence type="ECO:0000256" key="1">
    <source>
        <dbReference type="ARBA" id="ARBA00001917"/>
    </source>
</evidence>
<comment type="caution">
    <text evidence="6">The sequence shown here is derived from an EMBL/GenBank/DDBJ whole genome shotgun (WGS) entry which is preliminary data.</text>
</comment>
<evidence type="ECO:0000313" key="6">
    <source>
        <dbReference type="EMBL" id="KAK0664011.1"/>
    </source>
</evidence>
<dbReference type="InterPro" id="IPR002563">
    <property type="entry name" value="Flavin_Rdtase-like_dom"/>
</dbReference>
<organism evidence="6 7">
    <name type="scientific">Cercophora samala</name>
    <dbReference type="NCBI Taxonomy" id="330535"/>
    <lineage>
        <taxon>Eukaryota</taxon>
        <taxon>Fungi</taxon>
        <taxon>Dikarya</taxon>
        <taxon>Ascomycota</taxon>
        <taxon>Pezizomycotina</taxon>
        <taxon>Sordariomycetes</taxon>
        <taxon>Sordariomycetidae</taxon>
        <taxon>Sordariales</taxon>
        <taxon>Lasiosphaeriaceae</taxon>
        <taxon>Cercophora</taxon>
    </lineage>
</organism>
<proteinExistence type="inferred from homology"/>
<reference evidence="6" key="1">
    <citation type="submission" date="2023-06" db="EMBL/GenBank/DDBJ databases">
        <title>Genome-scale phylogeny and comparative genomics of the fungal order Sordariales.</title>
        <authorList>
            <consortium name="Lawrence Berkeley National Laboratory"/>
            <person name="Hensen N."/>
            <person name="Bonometti L."/>
            <person name="Westerberg I."/>
            <person name="Brannstrom I.O."/>
            <person name="Guillou S."/>
            <person name="Cros-Aarteil S."/>
            <person name="Calhoun S."/>
            <person name="Haridas S."/>
            <person name="Kuo A."/>
            <person name="Mondo S."/>
            <person name="Pangilinan J."/>
            <person name="Riley R."/>
            <person name="Labutti K."/>
            <person name="Andreopoulos B."/>
            <person name="Lipzen A."/>
            <person name="Chen C."/>
            <person name="Yanf M."/>
            <person name="Daum C."/>
            <person name="Ng V."/>
            <person name="Clum A."/>
            <person name="Steindorff A."/>
            <person name="Ohm R."/>
            <person name="Martin F."/>
            <person name="Silar P."/>
            <person name="Natvig D."/>
            <person name="Lalanne C."/>
            <person name="Gautier V."/>
            <person name="Ament-Velasquez S.L."/>
            <person name="Kruys A."/>
            <person name="Hutchinson M.I."/>
            <person name="Powell A.J."/>
            <person name="Barry K."/>
            <person name="Miller A.N."/>
            <person name="Grigoriev I.V."/>
            <person name="Debuchy R."/>
            <person name="Gladieux P."/>
            <person name="Thoren M.H."/>
            <person name="Johannesson H."/>
        </authorList>
    </citation>
    <scope>NUCLEOTIDE SEQUENCE</scope>
    <source>
        <strain evidence="6">CBS 307.81</strain>
    </source>
</reference>
<dbReference type="AlphaFoldDB" id="A0AA40D5N9"/>
<dbReference type="PANTHER" id="PTHR43567">
    <property type="entry name" value="FLAVOREDOXIN-RELATED-RELATED"/>
    <property type="match status" value="1"/>
</dbReference>
<dbReference type="PANTHER" id="PTHR43567:SF1">
    <property type="entry name" value="FLAVOREDOXIN"/>
    <property type="match status" value="1"/>
</dbReference>
<feature type="compositionally biased region" description="Low complexity" evidence="4">
    <location>
        <begin position="85"/>
        <end position="96"/>
    </location>
</feature>
<comment type="similarity">
    <text evidence="3">Belongs to the flavoredoxin family.</text>
</comment>
<dbReference type="EMBL" id="JAULSY010000123">
    <property type="protein sequence ID" value="KAK0664011.1"/>
    <property type="molecule type" value="Genomic_DNA"/>
</dbReference>
<dbReference type="SUPFAM" id="SSF50475">
    <property type="entry name" value="FMN-binding split barrel"/>
    <property type="match status" value="1"/>
</dbReference>
<dbReference type="GO" id="GO:0010181">
    <property type="term" value="F:FMN binding"/>
    <property type="evidence" value="ECO:0007669"/>
    <property type="project" value="InterPro"/>
</dbReference>
<dbReference type="SMART" id="SM00903">
    <property type="entry name" value="Flavin_Reduct"/>
    <property type="match status" value="1"/>
</dbReference>
<evidence type="ECO:0000259" key="5">
    <source>
        <dbReference type="SMART" id="SM00903"/>
    </source>
</evidence>
<evidence type="ECO:0000256" key="3">
    <source>
        <dbReference type="ARBA" id="ARBA00038054"/>
    </source>
</evidence>
<sequence length="337" mass="36412">MPPRSASRLLNASSRRGLFFHQPGVTSSPPLSPIADRHHQQLPNRLSLARLALQASCLSTHSSLGIFQPFGLPAAIDMPKRKTTASKSGGAATTTRQSKRNKTTTTTDPQPTPSPTMPPIPKAKEIFTPLPPSKTNRLLEPGPILLVSTGSVPDGTHNLMTLGFHSMISHSSPTLVGITLGPWDHSYSLLQKTKECVLCVPNVRMAEKVVDIGNLSAADLSDGETKWGRFGVEVVEGERVRAGLVGGEGVIGNLECEVEDERLVGGYHFWVVRVVKGWVSRENFRLDGEGVGGEEGDGDGDGGRMMHHRGDGSFFVGGREGVLDLRGRMTKWRMLQD</sequence>
<comment type="cofactor">
    <cofactor evidence="1">
        <name>FMN</name>
        <dbReference type="ChEBI" id="CHEBI:58210"/>
    </cofactor>
</comment>
<evidence type="ECO:0000313" key="7">
    <source>
        <dbReference type="Proteomes" id="UP001174997"/>
    </source>
</evidence>
<evidence type="ECO:0000256" key="4">
    <source>
        <dbReference type="SAM" id="MobiDB-lite"/>
    </source>
</evidence>
<dbReference type="InterPro" id="IPR012349">
    <property type="entry name" value="Split_barrel_FMN-bd"/>
</dbReference>
<dbReference type="Gene3D" id="2.30.110.10">
    <property type="entry name" value="Electron Transport, Fmn-binding Protein, Chain A"/>
    <property type="match status" value="1"/>
</dbReference>
<keyword evidence="2" id="KW-0285">Flavoprotein</keyword>
<keyword evidence="7" id="KW-1185">Reference proteome</keyword>